<dbReference type="EMBL" id="NPDU01000060">
    <property type="protein sequence ID" value="PJZ60479.1"/>
    <property type="molecule type" value="Genomic_DNA"/>
</dbReference>
<dbReference type="AlphaFoldDB" id="A0A2M9YMF4"/>
<evidence type="ECO:0000313" key="4">
    <source>
        <dbReference type="Proteomes" id="UP000232188"/>
    </source>
</evidence>
<protein>
    <submittedName>
        <fullName evidence="1">Uncharacterized protein</fullName>
    </submittedName>
</protein>
<evidence type="ECO:0000313" key="1">
    <source>
        <dbReference type="EMBL" id="PJZ52699.1"/>
    </source>
</evidence>
<keyword evidence="3" id="KW-1185">Reference proteome</keyword>
<dbReference type="EMBL" id="NPDV01000011">
    <property type="protein sequence ID" value="PJZ52699.1"/>
    <property type="molecule type" value="Genomic_DNA"/>
</dbReference>
<evidence type="ECO:0000313" key="3">
    <source>
        <dbReference type="Proteomes" id="UP000232149"/>
    </source>
</evidence>
<dbReference type="Proteomes" id="UP000232149">
    <property type="component" value="Unassembled WGS sequence"/>
</dbReference>
<organism evidence="1 4">
    <name type="scientific">Leptospira adleri</name>
    <dbReference type="NCBI Taxonomy" id="2023186"/>
    <lineage>
        <taxon>Bacteria</taxon>
        <taxon>Pseudomonadati</taxon>
        <taxon>Spirochaetota</taxon>
        <taxon>Spirochaetia</taxon>
        <taxon>Leptospirales</taxon>
        <taxon>Leptospiraceae</taxon>
        <taxon>Leptospira</taxon>
    </lineage>
</organism>
<name>A0A2M9YMF4_9LEPT</name>
<gene>
    <name evidence="2" type="ORF">CH376_18135</name>
    <name evidence="1" type="ORF">CH380_13150</name>
</gene>
<dbReference type="Proteomes" id="UP000232188">
    <property type="component" value="Unassembled WGS sequence"/>
</dbReference>
<reference evidence="3 4" key="1">
    <citation type="submission" date="2017-07" db="EMBL/GenBank/DDBJ databases">
        <title>Leptospira spp. isolated from tropical soils.</title>
        <authorList>
            <person name="Thibeaux R."/>
            <person name="Iraola G."/>
            <person name="Ferres I."/>
            <person name="Bierque E."/>
            <person name="Girault D."/>
            <person name="Soupe-Gilbert M.-E."/>
            <person name="Picardeau M."/>
            <person name="Goarant C."/>
        </authorList>
    </citation>
    <scope>NUCLEOTIDE SEQUENCE [LARGE SCALE GENOMIC DNA]</scope>
    <source>
        <strain evidence="1 4">FH2-B-C1</strain>
        <strain evidence="2 3">FH2-B-D1</strain>
    </source>
</reference>
<evidence type="ECO:0000313" key="2">
    <source>
        <dbReference type="EMBL" id="PJZ60479.1"/>
    </source>
</evidence>
<comment type="caution">
    <text evidence="1">The sequence shown here is derived from an EMBL/GenBank/DDBJ whole genome shotgun (WGS) entry which is preliminary data.</text>
</comment>
<proteinExistence type="predicted"/>
<sequence>MEIFIRQSFQRNLSPRFDKVLQRNSKYNERNVIKKRLNFSAQRDLYITLCSTAPRKSFDRVRFFLLKSRSNRGFFKKSTKEKI</sequence>
<accession>A0A2M9YMF4</accession>